<dbReference type="PANTHER" id="PTHR31126:SF1">
    <property type="entry name" value="TYROSINE SPECIFIC PROTEIN PHOSPHATASES DOMAIN-CONTAINING PROTEIN"/>
    <property type="match status" value="1"/>
</dbReference>
<dbReference type="GO" id="GO:0004721">
    <property type="term" value="F:phosphoprotein phosphatase activity"/>
    <property type="evidence" value="ECO:0007669"/>
    <property type="project" value="InterPro"/>
</dbReference>
<evidence type="ECO:0008006" key="4">
    <source>
        <dbReference type="Google" id="ProtNLM"/>
    </source>
</evidence>
<organism evidence="2 3">
    <name type="scientific">Orbilia brochopaga</name>
    <dbReference type="NCBI Taxonomy" id="3140254"/>
    <lineage>
        <taxon>Eukaryota</taxon>
        <taxon>Fungi</taxon>
        <taxon>Dikarya</taxon>
        <taxon>Ascomycota</taxon>
        <taxon>Pezizomycotina</taxon>
        <taxon>Orbiliomycetes</taxon>
        <taxon>Orbiliales</taxon>
        <taxon>Orbiliaceae</taxon>
        <taxon>Orbilia</taxon>
    </lineage>
</organism>
<keyword evidence="3" id="KW-1185">Reference proteome</keyword>
<sequence>MTDNLTLTDTKGPAKSSPLLILGGVHNCRDVGQTINMFLDKSVMKEGVLFRSGRLDHATDSDLRFLVETSRLRSVIDVRTKTELALIPSKNVRGVSATLADFPSTTVYHIPYINDEYTNKALLAKLPWYRVLQLMIYHFLGWTTAIVVIVSTYAIVPLGLRGIARACLQYLQPEIRQTFQILADENKYPTLLHCTQGKDRTGLATVLILLAVLGDGDDALKAMDYDYMLSNEGLKSMRAQMLKEMVPLGYTEESGFADAEKGWVEAVVGFVQEEGGIERYLELIGVTDLELRKIRENLLAMP</sequence>
<dbReference type="PANTHER" id="PTHR31126">
    <property type="entry name" value="TYROSINE-PROTEIN PHOSPHATASE"/>
    <property type="match status" value="1"/>
</dbReference>
<dbReference type="InterPro" id="IPR029021">
    <property type="entry name" value="Prot-tyrosine_phosphatase-like"/>
</dbReference>
<comment type="caution">
    <text evidence="2">The sequence shown here is derived from an EMBL/GenBank/DDBJ whole genome shotgun (WGS) entry which is preliminary data.</text>
</comment>
<dbReference type="PROSITE" id="PS00383">
    <property type="entry name" value="TYR_PHOSPHATASE_1"/>
    <property type="match status" value="1"/>
</dbReference>
<keyword evidence="1" id="KW-0472">Membrane</keyword>
<evidence type="ECO:0000313" key="2">
    <source>
        <dbReference type="EMBL" id="KAK6334209.1"/>
    </source>
</evidence>
<dbReference type="Gene3D" id="3.90.190.10">
    <property type="entry name" value="Protein tyrosine phosphatase superfamily"/>
    <property type="match status" value="1"/>
</dbReference>
<keyword evidence="1" id="KW-0812">Transmembrane</keyword>
<name>A0AAV9U3L4_9PEZI</name>
<dbReference type="Pfam" id="PF13350">
    <property type="entry name" value="Y_phosphatase3"/>
    <property type="match status" value="1"/>
</dbReference>
<accession>A0AAV9U3L4</accession>
<reference evidence="2 3" key="1">
    <citation type="submission" date="2019-10" db="EMBL/GenBank/DDBJ databases">
        <authorList>
            <person name="Palmer J.M."/>
        </authorList>
    </citation>
    <scope>NUCLEOTIDE SEQUENCE [LARGE SCALE GENOMIC DNA]</scope>
    <source>
        <strain evidence="2 3">TWF696</strain>
    </source>
</reference>
<evidence type="ECO:0000313" key="3">
    <source>
        <dbReference type="Proteomes" id="UP001375240"/>
    </source>
</evidence>
<dbReference type="InterPro" id="IPR016130">
    <property type="entry name" value="Tyr_Pase_AS"/>
</dbReference>
<dbReference type="AlphaFoldDB" id="A0AAV9U3L4"/>
<dbReference type="EMBL" id="JAVHNQ010000013">
    <property type="protein sequence ID" value="KAK6334209.1"/>
    <property type="molecule type" value="Genomic_DNA"/>
</dbReference>
<dbReference type="SUPFAM" id="SSF52799">
    <property type="entry name" value="(Phosphotyrosine protein) phosphatases II"/>
    <property type="match status" value="1"/>
</dbReference>
<feature type="transmembrane region" description="Helical" evidence="1">
    <location>
        <begin position="135"/>
        <end position="156"/>
    </location>
</feature>
<gene>
    <name evidence="2" type="ORF">TWF696_002710</name>
</gene>
<dbReference type="InterPro" id="IPR026893">
    <property type="entry name" value="Tyr/Ser_Pase_IphP-type"/>
</dbReference>
<proteinExistence type="predicted"/>
<keyword evidence="1" id="KW-1133">Transmembrane helix</keyword>
<evidence type="ECO:0000256" key="1">
    <source>
        <dbReference type="SAM" id="Phobius"/>
    </source>
</evidence>
<protein>
    <recommendedName>
        <fullName evidence="4">Tyrosine specific protein phosphatases domain-containing protein</fullName>
    </recommendedName>
</protein>
<dbReference type="Proteomes" id="UP001375240">
    <property type="component" value="Unassembled WGS sequence"/>
</dbReference>